<dbReference type="CTD" id="20236984"/>
<dbReference type="Proteomes" id="UP000030746">
    <property type="component" value="Unassembled WGS sequence"/>
</dbReference>
<dbReference type="EMBL" id="KB199905">
    <property type="protein sequence ID" value="ESP03797.1"/>
    <property type="molecule type" value="Genomic_DNA"/>
</dbReference>
<proteinExistence type="predicted"/>
<dbReference type="KEGG" id="lgi:LOTGIDRAFT_156358"/>
<dbReference type="GeneID" id="20236984"/>
<dbReference type="AlphaFoldDB" id="V4BCD5"/>
<dbReference type="RefSeq" id="XP_009045279.1">
    <property type="nucleotide sequence ID" value="XM_009047031.1"/>
</dbReference>
<protein>
    <submittedName>
        <fullName evidence="1">Uncharacterized protein</fullName>
    </submittedName>
</protein>
<gene>
    <name evidence="1" type="ORF">LOTGIDRAFT_156358</name>
</gene>
<evidence type="ECO:0000313" key="2">
    <source>
        <dbReference type="Proteomes" id="UP000030746"/>
    </source>
</evidence>
<keyword evidence="2" id="KW-1185">Reference proteome</keyword>
<accession>V4BCD5</accession>
<name>V4BCD5_LOTGI</name>
<reference evidence="1 2" key="1">
    <citation type="journal article" date="2013" name="Nature">
        <title>Insights into bilaterian evolution from three spiralian genomes.</title>
        <authorList>
            <person name="Simakov O."/>
            <person name="Marletaz F."/>
            <person name="Cho S.J."/>
            <person name="Edsinger-Gonzales E."/>
            <person name="Havlak P."/>
            <person name="Hellsten U."/>
            <person name="Kuo D.H."/>
            <person name="Larsson T."/>
            <person name="Lv J."/>
            <person name="Arendt D."/>
            <person name="Savage R."/>
            <person name="Osoegawa K."/>
            <person name="de Jong P."/>
            <person name="Grimwood J."/>
            <person name="Chapman J.A."/>
            <person name="Shapiro H."/>
            <person name="Aerts A."/>
            <person name="Otillar R.P."/>
            <person name="Terry A.Y."/>
            <person name="Boore J.L."/>
            <person name="Grigoriev I.V."/>
            <person name="Lindberg D.R."/>
            <person name="Seaver E.C."/>
            <person name="Weisblat D.A."/>
            <person name="Putnam N.H."/>
            <person name="Rokhsar D.S."/>
        </authorList>
    </citation>
    <scope>NUCLEOTIDE SEQUENCE [LARGE SCALE GENOMIC DNA]</scope>
</reference>
<sequence>MAEAPSSSDETINQGTLCYRLDEVPAIKFNLRHVLENNVDSRHGGTGDILPGLMFSGMVRQENKATQTEDVVKCDQEVQTIKPKKGVLKSFRRFVRRSFKCLKTEE</sequence>
<organism evidence="1 2">
    <name type="scientific">Lottia gigantea</name>
    <name type="common">Giant owl limpet</name>
    <dbReference type="NCBI Taxonomy" id="225164"/>
    <lineage>
        <taxon>Eukaryota</taxon>
        <taxon>Metazoa</taxon>
        <taxon>Spiralia</taxon>
        <taxon>Lophotrochozoa</taxon>
        <taxon>Mollusca</taxon>
        <taxon>Gastropoda</taxon>
        <taxon>Patellogastropoda</taxon>
        <taxon>Lottioidea</taxon>
        <taxon>Lottiidae</taxon>
        <taxon>Lottia</taxon>
    </lineage>
</organism>
<evidence type="ECO:0000313" key="1">
    <source>
        <dbReference type="EMBL" id="ESP03797.1"/>
    </source>
</evidence>
<dbReference type="HOGENOM" id="CLU_2226167_0_0_1"/>